<feature type="domain" description="DUF1206" evidence="2">
    <location>
        <begin position="98"/>
        <end position="167"/>
    </location>
</feature>
<gene>
    <name evidence="3" type="ORF">DK389_07575</name>
</gene>
<dbReference type="Proteomes" id="UP000245926">
    <property type="component" value="Chromosome"/>
</dbReference>
<protein>
    <recommendedName>
        <fullName evidence="2">DUF1206 domain-containing protein</fullName>
    </recommendedName>
</protein>
<keyword evidence="1" id="KW-1133">Transmembrane helix</keyword>
<dbReference type="AlphaFoldDB" id="A0A2U8W471"/>
<dbReference type="OrthoDB" id="5702018at2"/>
<keyword evidence="1" id="KW-0472">Membrane</keyword>
<feature type="transmembrane region" description="Helical" evidence="1">
    <location>
        <begin position="21"/>
        <end position="40"/>
    </location>
</feature>
<evidence type="ECO:0000259" key="2">
    <source>
        <dbReference type="Pfam" id="PF06724"/>
    </source>
</evidence>
<name>A0A2U8W471_9HYPH</name>
<proteinExistence type="predicted"/>
<feature type="transmembrane region" description="Helical" evidence="1">
    <location>
        <begin position="60"/>
        <end position="78"/>
    </location>
</feature>
<feature type="domain" description="DUF1206" evidence="2">
    <location>
        <begin position="15"/>
        <end position="83"/>
    </location>
</feature>
<feature type="domain" description="DUF1206" evidence="2">
    <location>
        <begin position="190"/>
        <end position="259"/>
    </location>
</feature>
<keyword evidence="4" id="KW-1185">Reference proteome</keyword>
<organism evidence="3 4">
    <name type="scientific">Methylobacterium durans</name>
    <dbReference type="NCBI Taxonomy" id="2202825"/>
    <lineage>
        <taxon>Bacteria</taxon>
        <taxon>Pseudomonadati</taxon>
        <taxon>Pseudomonadota</taxon>
        <taxon>Alphaproteobacteria</taxon>
        <taxon>Hyphomicrobiales</taxon>
        <taxon>Methylobacteriaceae</taxon>
        <taxon>Methylobacterium</taxon>
    </lineage>
</organism>
<sequence length="283" mass="29154">MFHPDASKLELLARLGYGARGIVYCLVGGLAALAAIGSGGQTGGSKSALASLLGQPFGRAWIGLIALGLVGFALWRVIEAVTDADRHGHSAKGLAVRAGHAVSGVVYGGLALSAARLAMGSGGGGDDRAARDWTAWLLAKPLGQVLTGLIGAIVIGVGLAYLRKSWKGDVLRRLSLPSEVHRWAVPVGRLGFAARGVVFTLIGAFLILAAFHSRSAEAKGLGEALQFIGRQPFGWVLLAVTAAGLFAFGLFGLVQARYRHIDAPDASDAKAALRNAASSLRGT</sequence>
<evidence type="ECO:0000313" key="3">
    <source>
        <dbReference type="EMBL" id="AWN40421.1"/>
    </source>
</evidence>
<feature type="transmembrane region" description="Helical" evidence="1">
    <location>
        <begin position="192"/>
        <end position="213"/>
    </location>
</feature>
<feature type="transmembrane region" description="Helical" evidence="1">
    <location>
        <begin position="233"/>
        <end position="254"/>
    </location>
</feature>
<feature type="transmembrane region" description="Helical" evidence="1">
    <location>
        <begin position="142"/>
        <end position="162"/>
    </location>
</feature>
<dbReference type="EMBL" id="CP029550">
    <property type="protein sequence ID" value="AWN40421.1"/>
    <property type="molecule type" value="Genomic_DNA"/>
</dbReference>
<evidence type="ECO:0000313" key="4">
    <source>
        <dbReference type="Proteomes" id="UP000245926"/>
    </source>
</evidence>
<dbReference type="InterPro" id="IPR009597">
    <property type="entry name" value="DUF1206"/>
</dbReference>
<accession>A0A2U8W471</accession>
<dbReference type="KEGG" id="mets:DK389_07575"/>
<dbReference type="Pfam" id="PF06724">
    <property type="entry name" value="DUF1206"/>
    <property type="match status" value="3"/>
</dbReference>
<evidence type="ECO:0000256" key="1">
    <source>
        <dbReference type="SAM" id="Phobius"/>
    </source>
</evidence>
<feature type="transmembrane region" description="Helical" evidence="1">
    <location>
        <begin position="98"/>
        <end position="119"/>
    </location>
</feature>
<dbReference type="RefSeq" id="WP_109888553.1">
    <property type="nucleotide sequence ID" value="NZ_CP029550.1"/>
</dbReference>
<keyword evidence="1" id="KW-0812">Transmembrane</keyword>
<reference evidence="4" key="1">
    <citation type="submission" date="2018-05" db="EMBL/GenBank/DDBJ databases">
        <title>Complete Genome Sequence of Methylobacterium sp. 17SD2-17.</title>
        <authorList>
            <person name="Srinivasan S."/>
        </authorList>
    </citation>
    <scope>NUCLEOTIDE SEQUENCE [LARGE SCALE GENOMIC DNA]</scope>
    <source>
        <strain evidence="4">17SD2-17</strain>
    </source>
</reference>